<dbReference type="AlphaFoldDB" id="A0AAD3TR46"/>
<evidence type="ECO:0000313" key="3">
    <source>
        <dbReference type="Proteomes" id="UP001222932"/>
    </source>
</evidence>
<sequence>MSSFSTLKLIAWDDYCGVLAPTDEPDPDVFDADASSDEEAADSGSPALRAAATPTFTLASYSSIPARASTTDLYRAINIPTFALVRRSPRKRLQPPRSPQRLSRLHDGASSRLKAAMNAKVDVNTSHDVDSNAQTDTDKRANAHAFAPNPCDMPTRKPKVDKLTRAKKRRMKVDSPLTKHATHAPKRRPLQAKVPNAA</sequence>
<feature type="compositionally biased region" description="Basic and acidic residues" evidence="1">
    <location>
        <begin position="125"/>
        <end position="141"/>
    </location>
</feature>
<feature type="region of interest" description="Disordered" evidence="1">
    <location>
        <begin position="125"/>
        <end position="198"/>
    </location>
</feature>
<feature type="compositionally biased region" description="Basic and acidic residues" evidence="1">
    <location>
        <begin position="154"/>
        <end position="164"/>
    </location>
</feature>
<dbReference type="Proteomes" id="UP001222932">
    <property type="component" value="Unassembled WGS sequence"/>
</dbReference>
<reference evidence="2" key="2">
    <citation type="submission" date="2023-06" db="EMBL/GenBank/DDBJ databases">
        <authorList>
            <person name="Kobayashi Y."/>
            <person name="Kayamori A."/>
            <person name="Aoki K."/>
            <person name="Shiwa Y."/>
            <person name="Fujita N."/>
            <person name="Sugita T."/>
            <person name="Iwasaki W."/>
            <person name="Tanaka N."/>
            <person name="Takashima M."/>
        </authorList>
    </citation>
    <scope>NUCLEOTIDE SEQUENCE</scope>
    <source>
        <strain evidence="2">HIS016</strain>
    </source>
</reference>
<feature type="region of interest" description="Disordered" evidence="1">
    <location>
        <begin position="88"/>
        <end position="107"/>
    </location>
</feature>
<feature type="region of interest" description="Disordered" evidence="1">
    <location>
        <begin position="23"/>
        <end position="49"/>
    </location>
</feature>
<accession>A0AAD3TR46</accession>
<protein>
    <submittedName>
        <fullName evidence="2">Uncharacterized protein</fullName>
    </submittedName>
</protein>
<comment type="caution">
    <text evidence="2">The sequence shown here is derived from an EMBL/GenBank/DDBJ whole genome shotgun (WGS) entry which is preliminary data.</text>
</comment>
<name>A0AAD3TR46_9TREE</name>
<reference evidence="2" key="1">
    <citation type="journal article" date="2023" name="BMC Genomics">
        <title>Chromosome-level genome assemblies of Cutaneotrichosporon spp. (Trichosporonales, Basidiomycota) reveal imbalanced evolution between nucleotide sequences and chromosome synteny.</title>
        <authorList>
            <person name="Kobayashi Y."/>
            <person name="Kayamori A."/>
            <person name="Aoki K."/>
            <person name="Shiwa Y."/>
            <person name="Matsutani M."/>
            <person name="Fujita N."/>
            <person name="Sugita T."/>
            <person name="Iwasaki W."/>
            <person name="Tanaka N."/>
            <person name="Takashima M."/>
        </authorList>
    </citation>
    <scope>NUCLEOTIDE SEQUENCE</scope>
    <source>
        <strain evidence="2">HIS016</strain>
    </source>
</reference>
<proteinExistence type="predicted"/>
<evidence type="ECO:0000313" key="2">
    <source>
        <dbReference type="EMBL" id="GMK55322.1"/>
    </source>
</evidence>
<keyword evidence="3" id="KW-1185">Reference proteome</keyword>
<feature type="compositionally biased region" description="Acidic residues" evidence="1">
    <location>
        <begin position="23"/>
        <end position="41"/>
    </location>
</feature>
<organism evidence="2 3">
    <name type="scientific">Cutaneotrichosporon spelunceum</name>
    <dbReference type="NCBI Taxonomy" id="1672016"/>
    <lineage>
        <taxon>Eukaryota</taxon>
        <taxon>Fungi</taxon>
        <taxon>Dikarya</taxon>
        <taxon>Basidiomycota</taxon>
        <taxon>Agaricomycotina</taxon>
        <taxon>Tremellomycetes</taxon>
        <taxon>Trichosporonales</taxon>
        <taxon>Trichosporonaceae</taxon>
        <taxon>Cutaneotrichosporon</taxon>
    </lineage>
</organism>
<evidence type="ECO:0000256" key="1">
    <source>
        <dbReference type="SAM" id="MobiDB-lite"/>
    </source>
</evidence>
<dbReference type="EMBL" id="BTCM01000002">
    <property type="protein sequence ID" value="GMK55322.1"/>
    <property type="molecule type" value="Genomic_DNA"/>
</dbReference>
<gene>
    <name evidence="2" type="ORF">CspeluHIS016_0203780</name>
</gene>
<feature type="compositionally biased region" description="Basic residues" evidence="1">
    <location>
        <begin position="180"/>
        <end position="190"/>
    </location>
</feature>